<evidence type="ECO:0000256" key="4">
    <source>
        <dbReference type="ARBA" id="ARBA00023125"/>
    </source>
</evidence>
<evidence type="ECO:0000256" key="6">
    <source>
        <dbReference type="SAM" id="MobiDB-lite"/>
    </source>
</evidence>
<dbReference type="EMBL" id="KI913127">
    <property type="protein sequence ID" value="ETV80000.1"/>
    <property type="molecule type" value="Genomic_DNA"/>
</dbReference>
<feature type="domain" description="Origin recognition complex subunit 3 winged helix C-terminal" evidence="8">
    <location>
        <begin position="761"/>
        <end position="805"/>
    </location>
</feature>
<dbReference type="InterPro" id="IPR040855">
    <property type="entry name" value="ORC_WH_C"/>
</dbReference>
<dbReference type="Pfam" id="PF07034">
    <property type="entry name" value="ORC3_N"/>
    <property type="match status" value="1"/>
</dbReference>
<dbReference type="VEuPathDB" id="FungiDB:H257_07193"/>
<dbReference type="Pfam" id="PF18137">
    <property type="entry name" value="WHD_ORC"/>
    <property type="match status" value="1"/>
</dbReference>
<dbReference type="OrthoDB" id="10265211at2759"/>
<evidence type="ECO:0000313" key="9">
    <source>
        <dbReference type="EMBL" id="ETV80000.1"/>
    </source>
</evidence>
<reference evidence="9" key="1">
    <citation type="submission" date="2013-12" db="EMBL/GenBank/DDBJ databases">
        <title>The Genome Sequence of Aphanomyces astaci APO3.</title>
        <authorList>
            <consortium name="The Broad Institute Genomics Platform"/>
            <person name="Russ C."/>
            <person name="Tyler B."/>
            <person name="van West P."/>
            <person name="Dieguez-Uribeondo J."/>
            <person name="Young S.K."/>
            <person name="Zeng Q."/>
            <person name="Gargeya S."/>
            <person name="Fitzgerald M."/>
            <person name="Abouelleil A."/>
            <person name="Alvarado L."/>
            <person name="Chapman S.B."/>
            <person name="Gainer-Dewar J."/>
            <person name="Goldberg J."/>
            <person name="Griggs A."/>
            <person name="Gujja S."/>
            <person name="Hansen M."/>
            <person name="Howarth C."/>
            <person name="Imamovic A."/>
            <person name="Ireland A."/>
            <person name="Larimer J."/>
            <person name="McCowan C."/>
            <person name="Murphy C."/>
            <person name="Pearson M."/>
            <person name="Poon T.W."/>
            <person name="Priest M."/>
            <person name="Roberts A."/>
            <person name="Saif S."/>
            <person name="Shea T."/>
            <person name="Sykes S."/>
            <person name="Wortman J."/>
            <person name="Nusbaum C."/>
            <person name="Birren B."/>
        </authorList>
    </citation>
    <scope>NUCLEOTIDE SEQUENCE [LARGE SCALE GENOMIC DNA]</scope>
    <source>
        <strain evidence="9">APO3</strain>
    </source>
</reference>
<gene>
    <name evidence="9" type="ORF">H257_07193</name>
</gene>
<proteinExistence type="inferred from homology"/>
<keyword evidence="3" id="KW-0235">DNA replication</keyword>
<protein>
    <submittedName>
        <fullName evidence="9">Uncharacterized protein</fullName>
    </submittedName>
</protein>
<feature type="domain" description="Origin recognition complex subunit 3 N-terminal" evidence="7">
    <location>
        <begin position="43"/>
        <end position="470"/>
    </location>
</feature>
<dbReference type="GO" id="GO:0006270">
    <property type="term" value="P:DNA replication initiation"/>
    <property type="evidence" value="ECO:0007669"/>
    <property type="project" value="TreeGrafter"/>
</dbReference>
<dbReference type="GO" id="GO:0005656">
    <property type="term" value="C:nuclear pre-replicative complex"/>
    <property type="evidence" value="ECO:0007669"/>
    <property type="project" value="TreeGrafter"/>
</dbReference>
<comment type="subcellular location">
    <subcellularLocation>
        <location evidence="1">Nucleus</location>
    </subcellularLocation>
</comment>
<dbReference type="GO" id="GO:0031261">
    <property type="term" value="C:DNA replication preinitiation complex"/>
    <property type="evidence" value="ECO:0007669"/>
    <property type="project" value="TreeGrafter"/>
</dbReference>
<comment type="similarity">
    <text evidence="2">Belongs to the ORC3 family.</text>
</comment>
<dbReference type="GeneID" id="20809189"/>
<evidence type="ECO:0000259" key="8">
    <source>
        <dbReference type="Pfam" id="PF18137"/>
    </source>
</evidence>
<evidence type="ECO:0000256" key="3">
    <source>
        <dbReference type="ARBA" id="ARBA00022705"/>
    </source>
</evidence>
<keyword evidence="4" id="KW-0238">DNA-binding</keyword>
<sequence length="806" mass="89553">MMDHVDLSTGMTWHPAGSSSSKKRKQASVATSAASSPSLTNFAFQCAFDTTQAAVNSVLQKANHACFDQVLDSFVERSSSSTNPHLLPLQPFPVAAVIAGTDAGAASSGLWTDPLTRRLKHRFPFVVGVQRQFTNGRQMLEYVASMVFAEAANRVLEGQWLQIEMQRQEKQLTSRRSYRLPPRVRHGADVPVIKWDTVAAILRQVHDIVAPVMHHSDDVTIQAEMLHMELQSAAEASIADCRANFDAACACMDRLLADSTDRIQYLRKLVGPDTATERKLLELHQWLVRQYLSVVEHELKLEAVDTKRSQLRRLLRTIATAHATDQRSGAEDEIGTVPPPLCVPSVLVIVDQYESMDDRMFADFLHMWRDHSTSSLPPLRIGLVLGLSSQFSPAYRRMSPAVASMVSVVPFVLEDSFKSFADICQTLVLASFPVTLSGAVFTYLHSTFTQTHSIQAFLAALKLILYHHATPNPSDPSMASSLDLHRVLALFPLPPDAADAARLPATVRAYVQSLNLSESAALAAEINGGLNAENECVESVVEDAVERVRQRRLLWQCMWTCVDMTWHMCTTFEPEWASLDVAAVALALDGHLMGSIVAQHMQSFFLHHVGVRALHSLVLEWRQCVARFDMDGCDAPALADVASAIHDMVDVLAFVQETAESAETAQMVPEVRRDVWSLLSVRMLPWLVPDASPVGRACSFDDVAVLERHLSSHKETAMAEAFESGANRASWGRDMHVLHDFYRHTAGMWINVAEWLDDFTARCNSKKTKKKAVHARFLRGVAAMQYLGLVRRVGKGDDYVEKMMFL</sequence>
<evidence type="ECO:0000256" key="2">
    <source>
        <dbReference type="ARBA" id="ARBA00010977"/>
    </source>
</evidence>
<evidence type="ECO:0000256" key="5">
    <source>
        <dbReference type="ARBA" id="ARBA00023242"/>
    </source>
</evidence>
<feature type="region of interest" description="Disordered" evidence="6">
    <location>
        <begin position="1"/>
        <end position="29"/>
    </location>
</feature>
<dbReference type="PANTHER" id="PTHR12748:SF0">
    <property type="entry name" value="ORIGIN RECOGNITION COMPLEX SUBUNIT 3"/>
    <property type="match status" value="1"/>
</dbReference>
<dbReference type="InterPro" id="IPR020795">
    <property type="entry name" value="ORC3"/>
</dbReference>
<keyword evidence="5" id="KW-0539">Nucleus</keyword>
<name>W4GJY2_APHAT</name>
<organism evidence="9">
    <name type="scientific">Aphanomyces astaci</name>
    <name type="common">Crayfish plague agent</name>
    <dbReference type="NCBI Taxonomy" id="112090"/>
    <lineage>
        <taxon>Eukaryota</taxon>
        <taxon>Sar</taxon>
        <taxon>Stramenopiles</taxon>
        <taxon>Oomycota</taxon>
        <taxon>Saprolegniomycetes</taxon>
        <taxon>Saprolegniales</taxon>
        <taxon>Verrucalvaceae</taxon>
        <taxon>Aphanomyces</taxon>
    </lineage>
</organism>
<dbReference type="PANTHER" id="PTHR12748">
    <property type="entry name" value="ORIGIN RECOGNITION COMPLEX SUBUNIT 3"/>
    <property type="match status" value="1"/>
</dbReference>
<evidence type="ECO:0000259" key="7">
    <source>
        <dbReference type="Pfam" id="PF07034"/>
    </source>
</evidence>
<dbReference type="STRING" id="112090.W4GJY2"/>
<dbReference type="GO" id="GO:0003688">
    <property type="term" value="F:DNA replication origin binding"/>
    <property type="evidence" value="ECO:0007669"/>
    <property type="project" value="TreeGrafter"/>
</dbReference>
<accession>W4GJY2</accession>
<dbReference type="GO" id="GO:0005664">
    <property type="term" value="C:nuclear origin of replication recognition complex"/>
    <property type="evidence" value="ECO:0007669"/>
    <property type="project" value="InterPro"/>
</dbReference>
<dbReference type="RefSeq" id="XP_009830936.1">
    <property type="nucleotide sequence ID" value="XM_009832634.1"/>
</dbReference>
<dbReference type="AlphaFoldDB" id="W4GJY2"/>
<dbReference type="InterPro" id="IPR045667">
    <property type="entry name" value="ORC3_N"/>
</dbReference>
<evidence type="ECO:0000256" key="1">
    <source>
        <dbReference type="ARBA" id="ARBA00004123"/>
    </source>
</evidence>